<dbReference type="Proteomes" id="UP000517694">
    <property type="component" value="Unassembled WGS sequence"/>
</dbReference>
<keyword evidence="3" id="KW-0378">Hydrolase</keyword>
<dbReference type="Pfam" id="PF12697">
    <property type="entry name" value="Abhydrolase_6"/>
    <property type="match status" value="1"/>
</dbReference>
<evidence type="ECO:0000256" key="1">
    <source>
        <dbReference type="SAM" id="MobiDB-lite"/>
    </source>
</evidence>
<sequence>MSALLSAADHGGDRAAQIAACLRRWKVPATDGADGDRGRILLESRPAWYIQGEAADLGSVTVGSGEPVVLLHGLRCHRQTWDPVIPLLTERREIIAVDLPGFGQSPDLDPGVPRALETAMLWLGSIFTALGVERPHVVGHSLGGLIALRLGQAHLAHSVTALAPAGFWTPAERRYTYAVLHATHYGVRLLPGSALEALVGTAPARAVLTGTLYGRSQARPPQAVAAALRTLQHTPAVKATLRAGRAPGLFTGGIPDVPVTIAWGTRDRILPPRQAARARALIPQARLVPLPGCGHVPMLDAPELIAHTILQATQPGSHSRRPGRRDADSPGRARQSGRRRHPDARRAVSGRHGGGPRGERAVG</sequence>
<dbReference type="PRINTS" id="PR00111">
    <property type="entry name" value="ABHYDROLASE"/>
</dbReference>
<dbReference type="InterPro" id="IPR050266">
    <property type="entry name" value="AB_hydrolase_sf"/>
</dbReference>
<dbReference type="AlphaFoldDB" id="A0A7X1I6D7"/>
<dbReference type="PANTHER" id="PTHR43798">
    <property type="entry name" value="MONOACYLGLYCEROL LIPASE"/>
    <property type="match status" value="1"/>
</dbReference>
<keyword evidence="4" id="KW-1185">Reference proteome</keyword>
<feature type="region of interest" description="Disordered" evidence="1">
    <location>
        <begin position="312"/>
        <end position="363"/>
    </location>
</feature>
<organism evidence="3 4">
    <name type="scientific">Streptomyces mexicanus</name>
    <dbReference type="NCBI Taxonomy" id="178566"/>
    <lineage>
        <taxon>Bacteria</taxon>
        <taxon>Bacillati</taxon>
        <taxon>Actinomycetota</taxon>
        <taxon>Actinomycetes</taxon>
        <taxon>Kitasatosporales</taxon>
        <taxon>Streptomycetaceae</taxon>
        <taxon>Streptomyces</taxon>
    </lineage>
</organism>
<dbReference type="InterPro" id="IPR000073">
    <property type="entry name" value="AB_hydrolase_1"/>
</dbReference>
<dbReference type="OrthoDB" id="27092at2"/>
<dbReference type="EMBL" id="JACMHY010000013">
    <property type="protein sequence ID" value="MBC2868563.1"/>
    <property type="molecule type" value="Genomic_DNA"/>
</dbReference>
<comment type="caution">
    <text evidence="3">The sequence shown here is derived from an EMBL/GenBank/DDBJ whole genome shotgun (WGS) entry which is preliminary data.</text>
</comment>
<accession>A0A7X1I6D7</accession>
<proteinExistence type="predicted"/>
<feature type="domain" description="AB hydrolase-1" evidence="2">
    <location>
        <begin position="68"/>
        <end position="306"/>
    </location>
</feature>
<dbReference type="GO" id="GO:0016787">
    <property type="term" value="F:hydrolase activity"/>
    <property type="evidence" value="ECO:0007669"/>
    <property type="project" value="UniProtKB-KW"/>
</dbReference>
<dbReference type="SUPFAM" id="SSF53474">
    <property type="entry name" value="alpha/beta-Hydrolases"/>
    <property type="match status" value="1"/>
</dbReference>
<evidence type="ECO:0000313" key="3">
    <source>
        <dbReference type="EMBL" id="MBC2868563.1"/>
    </source>
</evidence>
<name>A0A7X1I6D7_9ACTN</name>
<dbReference type="Gene3D" id="3.40.50.1820">
    <property type="entry name" value="alpha/beta hydrolase"/>
    <property type="match status" value="1"/>
</dbReference>
<evidence type="ECO:0000259" key="2">
    <source>
        <dbReference type="Pfam" id="PF12697"/>
    </source>
</evidence>
<dbReference type="InterPro" id="IPR029058">
    <property type="entry name" value="AB_hydrolase_fold"/>
</dbReference>
<reference evidence="3 4" key="1">
    <citation type="submission" date="2020-08" db="EMBL/GenBank/DDBJ databases">
        <title>Whole-Genome Sequence of French Clinical Streptomyces mexicanus Strain Q0842.</title>
        <authorList>
            <person name="Boxberger M."/>
            <person name="La Scola B."/>
        </authorList>
    </citation>
    <scope>NUCLEOTIDE SEQUENCE [LARGE SCALE GENOMIC DNA]</scope>
    <source>
        <strain evidence="3 4">Marseille-Q0842</strain>
    </source>
</reference>
<protein>
    <submittedName>
        <fullName evidence="3">Alpha/beta fold hydrolase</fullName>
    </submittedName>
</protein>
<evidence type="ECO:0000313" key="4">
    <source>
        <dbReference type="Proteomes" id="UP000517694"/>
    </source>
</evidence>
<gene>
    <name evidence="3" type="ORF">H1R13_27425</name>
</gene>
<dbReference type="RefSeq" id="WP_159662483.1">
    <property type="nucleotide sequence ID" value="NZ_JACMHY010000013.1"/>
</dbReference>